<dbReference type="InterPro" id="IPR046454">
    <property type="entry name" value="GpA_endonuclease"/>
</dbReference>
<name>W6TET0_HOLOB</name>
<dbReference type="InterPro" id="IPR051220">
    <property type="entry name" value="TFA_Chaperone"/>
</dbReference>
<evidence type="ECO:0000259" key="2">
    <source>
        <dbReference type="Pfam" id="PF05876"/>
    </source>
</evidence>
<dbReference type="HAMAP" id="MF_04144">
    <property type="entry name" value="TERL_LAMBDA"/>
    <property type="match status" value="1"/>
</dbReference>
<feature type="domain" description="Phage terminase large subunit GpA ATPase" evidence="2">
    <location>
        <begin position="37"/>
        <end position="281"/>
    </location>
</feature>
<dbReference type="PANTHER" id="PTHR34413">
    <property type="entry name" value="PROPHAGE TAIL FIBER ASSEMBLY PROTEIN HOMOLOG TFAE-RELATED-RELATED"/>
    <property type="match status" value="1"/>
</dbReference>
<dbReference type="GO" id="GO:0004519">
    <property type="term" value="F:endonuclease activity"/>
    <property type="evidence" value="ECO:0007669"/>
    <property type="project" value="InterPro"/>
</dbReference>
<accession>W6TET0</accession>
<evidence type="ECO:0000259" key="3">
    <source>
        <dbReference type="Pfam" id="PF20454"/>
    </source>
</evidence>
<dbReference type="InterPro" id="IPR046453">
    <property type="entry name" value="GpA_ATPase"/>
</dbReference>
<keyword evidence="5" id="KW-1185">Reference proteome</keyword>
<evidence type="ECO:0000313" key="4">
    <source>
        <dbReference type="EMBL" id="ETZ07406.1"/>
    </source>
</evidence>
<organism evidence="4 5">
    <name type="scientific">Holospora obtusa F1</name>
    <dbReference type="NCBI Taxonomy" id="1399147"/>
    <lineage>
        <taxon>Bacteria</taxon>
        <taxon>Pseudomonadati</taxon>
        <taxon>Pseudomonadota</taxon>
        <taxon>Alphaproteobacteria</taxon>
        <taxon>Holosporales</taxon>
        <taxon>Holosporaceae</taxon>
        <taxon>Holospora</taxon>
    </lineage>
</organism>
<dbReference type="Gene3D" id="3.40.50.300">
    <property type="entry name" value="P-loop containing nucleotide triphosphate hydrolases"/>
    <property type="match status" value="1"/>
</dbReference>
<comment type="caution">
    <text evidence="4">The sequence shown here is derived from an EMBL/GenBank/DDBJ whole genome shotgun (WGS) entry which is preliminary data.</text>
</comment>
<gene>
    <name evidence="4" type="ORF">P618_200470</name>
</gene>
<evidence type="ECO:0000256" key="1">
    <source>
        <dbReference type="SAM" id="MobiDB-lite"/>
    </source>
</evidence>
<dbReference type="Proteomes" id="UP000019112">
    <property type="component" value="Unassembled WGS sequence"/>
</dbReference>
<dbReference type="Pfam" id="PF05876">
    <property type="entry name" value="GpA_ATPase"/>
    <property type="match status" value="1"/>
</dbReference>
<sequence length="624" mass="70268">MTCKPYHMSFNTGLRPDPLLKVSEWADGFRMLSQTASSEPGRWRTERTPYLKEIMDALSPSSPVEKVIFMKGAQIGGTEAGNNWIGYIIDQAPGPMLVVQPTVEMGKRWSKGRLAPLIDDTPALRDKVKDPRSRDSGNTVQSKEFTGGIVVVTGANSAVGLRSMPVRYLFLDEIDAYPGDADGEGDPVSLAIQRTATFARRKILLVSTPTIQGLSRIEREFEASDQRYYWVPCPHCHTFQILKWPQVKWEDDPLNAYYVCISCEEKIYNHQKTWMLANGEWRSANECNSKIAGFHLSSLYSPVGWLSWGQAAQNFLHAKDNEQLLKVWVNTTLGETWVDKGEAPDWQRLFERTENYPIGVVPFGGLVLTAGVDVQKDRIEVEIVAWGQKRESWSVDYQVFEGDPGKASTWQHLSALMSTLFPSEDGLERPISMIAVDAGYATQEVYGWIRSQTPGCVMAVKGIDKALVPVGAPSRVDVTILGQKLRRGAKLWPIGVSVLKSELYHVLKLSQTDEGFPGGYCHFPAYGPEYFKQLTAEQLVTKISKGYPKREWQKIRERNEALDCRVYARAAAIAIGADRWNENKWKSLMGYKKSPNPEYNLPSEPMRQTKSQGRPRVVRSRFMG</sequence>
<dbReference type="eggNOG" id="COG5525">
    <property type="taxonomic scope" value="Bacteria"/>
</dbReference>
<dbReference type="EMBL" id="AWTR02000048">
    <property type="protein sequence ID" value="ETZ07406.1"/>
    <property type="molecule type" value="Genomic_DNA"/>
</dbReference>
<dbReference type="Pfam" id="PF20454">
    <property type="entry name" value="GpA_nuclease"/>
    <property type="match status" value="1"/>
</dbReference>
<evidence type="ECO:0000313" key="5">
    <source>
        <dbReference type="Proteomes" id="UP000019112"/>
    </source>
</evidence>
<feature type="region of interest" description="Disordered" evidence="1">
    <location>
        <begin position="596"/>
        <end position="624"/>
    </location>
</feature>
<dbReference type="PANTHER" id="PTHR34413:SF2">
    <property type="entry name" value="PROPHAGE TAIL FIBER ASSEMBLY PROTEIN HOMOLOG TFAE-RELATED"/>
    <property type="match status" value="1"/>
</dbReference>
<dbReference type="InterPro" id="IPR027417">
    <property type="entry name" value="P-loop_NTPase"/>
</dbReference>
<dbReference type="STRING" id="1399147.P618_200470"/>
<reference evidence="4 5" key="1">
    <citation type="journal article" date="2014" name="FEMS Microbiol. Lett.">
        <title>Draft genome sequences of three Holospora species (Holospora obtusa, Holospora undulata, and Holospora elegans), endonuclear symbiotic bacteria of the ciliate Paramecium caudatum.</title>
        <authorList>
            <person name="Dohra H."/>
            <person name="Tanaka K."/>
            <person name="Suzuki T."/>
            <person name="Fujishima M."/>
            <person name="Suzuki H."/>
        </authorList>
    </citation>
    <scope>NUCLEOTIDE SEQUENCE [LARGE SCALE GENOMIC DNA]</scope>
    <source>
        <strain evidence="4 5">F1</strain>
    </source>
</reference>
<dbReference type="AlphaFoldDB" id="W6TET0"/>
<dbReference type="InterPro" id="IPR008866">
    <property type="entry name" value="Phage_lambda_GpA-like"/>
</dbReference>
<protein>
    <submittedName>
        <fullName evidence="4">Large terminase protein</fullName>
    </submittedName>
</protein>
<dbReference type="GO" id="GO:0005524">
    <property type="term" value="F:ATP binding"/>
    <property type="evidence" value="ECO:0007669"/>
    <property type="project" value="InterPro"/>
</dbReference>
<dbReference type="GO" id="GO:0016887">
    <property type="term" value="F:ATP hydrolysis activity"/>
    <property type="evidence" value="ECO:0007669"/>
    <property type="project" value="InterPro"/>
</dbReference>
<proteinExistence type="inferred from homology"/>
<feature type="domain" description="Terminase large subunit GpA endonuclease" evidence="3">
    <location>
        <begin position="291"/>
        <end position="578"/>
    </location>
</feature>